<evidence type="ECO:0000313" key="2">
    <source>
        <dbReference type="Proteomes" id="UP000192760"/>
    </source>
</evidence>
<proteinExistence type="predicted"/>
<dbReference type="Proteomes" id="UP000192760">
    <property type="component" value="Unassembled WGS sequence"/>
</dbReference>
<evidence type="ECO:0000313" key="1">
    <source>
        <dbReference type="EMBL" id="ORA98276.1"/>
    </source>
</evidence>
<comment type="caution">
    <text evidence="1">The sequence shown here is derived from an EMBL/GenBank/DDBJ whole genome shotgun (WGS) entry which is preliminary data.</text>
</comment>
<dbReference type="AlphaFoldDB" id="A0A1X0F8Y3"/>
<sequence>MQILLADRFWRRGVTYIEAVCRRPATGIATDTIRIENLLRCRHHLVEGVPASVCGIGVAACLDRLYFRQLLRRQLF</sequence>
<accession>A0A1X0F8Y3</accession>
<reference evidence="1 2" key="1">
    <citation type="submission" date="2017-02" db="EMBL/GenBank/DDBJ databases">
        <title>The new phylogeny of genus Mycobacterium.</title>
        <authorList>
            <person name="Tortoli E."/>
            <person name="Trovato A."/>
            <person name="Cirillo D.M."/>
        </authorList>
    </citation>
    <scope>NUCLEOTIDE SEQUENCE [LARGE SCALE GENOMIC DNA]</scope>
    <source>
        <strain evidence="1 2">DSM 45255</strain>
    </source>
</reference>
<protein>
    <submittedName>
        <fullName evidence="1">Uncharacterized protein</fullName>
    </submittedName>
</protein>
<gene>
    <name evidence="1" type="ORF">BST30_26060</name>
</gene>
<organism evidence="1 2">
    <name type="scientific">Mycobacterium mantenii</name>
    <dbReference type="NCBI Taxonomy" id="560555"/>
    <lineage>
        <taxon>Bacteria</taxon>
        <taxon>Bacillati</taxon>
        <taxon>Actinomycetota</taxon>
        <taxon>Actinomycetes</taxon>
        <taxon>Mycobacteriales</taxon>
        <taxon>Mycobacteriaceae</taxon>
        <taxon>Mycobacterium</taxon>
        <taxon>Mycobacterium avium complex (MAC)</taxon>
    </lineage>
</organism>
<name>A0A1X0F8Y3_MYCNT</name>
<dbReference type="EMBL" id="MVHW01000047">
    <property type="protein sequence ID" value="ORA98276.1"/>
    <property type="molecule type" value="Genomic_DNA"/>
</dbReference>